<dbReference type="InterPro" id="IPR038614">
    <property type="entry name" value="GK_N_sf"/>
</dbReference>
<comment type="caution">
    <text evidence="7">The sequence shown here is derived from an EMBL/GenBank/DDBJ whole genome shotgun (WGS) entry which is preliminary data.</text>
</comment>
<dbReference type="GO" id="GO:0016618">
    <property type="term" value="F:hydroxypyruvate reductase [NAD(P)H] activity"/>
    <property type="evidence" value="ECO:0007669"/>
    <property type="project" value="UniProtKB-EC"/>
</dbReference>
<dbReference type="InterPro" id="IPR025286">
    <property type="entry name" value="MOFRL_assoc_dom"/>
</dbReference>
<dbReference type="Pfam" id="PF13660">
    <property type="entry name" value="DUF4147"/>
    <property type="match status" value="1"/>
</dbReference>
<keyword evidence="1" id="KW-0808">Transferase</keyword>
<dbReference type="Pfam" id="PF05161">
    <property type="entry name" value="MOFRL"/>
    <property type="match status" value="1"/>
</dbReference>
<sequence length="424" mass="43437">MSAWNDTSARDALNRIFMAAVASADPEKVLQHHLPSPPKGRCVVVGAGKASAAMAAALEAAWPHVDLSGVVVTRYGHAVPTARIEIIEASHPVPDDKSAEAAKRILAAVEGLTADDMVIALISGGGSALMVAPAEGMTLADKMAVNRALLASGATISEMNAVRKHLSRIKGGRLALAARPAKVVSLLISDVPGDDPSEIASGPTVADPSDIETVREIISRYALDLPENVRKVLEKGEETPKAGDIDEDIRLIAAPSLALQAAAEEAVKLGLTPLILGDSLEGESKDVGAVMAGIALSASRKGLPLKGPAVLLSGGETTVTIGKGPAGKGGRNTEFLLSLALTLKGADEIWAIAGDSDGIDGVEDAAGAVVTPDTLARMREAGVDPRQSLVSHDSYTAFKAAGDLVVTGPTLTNVNDIRAILIGC</sequence>
<dbReference type="Proteomes" id="UP001265315">
    <property type="component" value="Unassembled WGS sequence"/>
</dbReference>
<protein>
    <submittedName>
        <fullName evidence="7">Hydroxypyruvate reductase</fullName>
        <ecNumber evidence="7">1.1.1.81</ecNumber>
    </submittedName>
</protein>
<evidence type="ECO:0000259" key="5">
    <source>
        <dbReference type="Pfam" id="PF05161"/>
    </source>
</evidence>
<reference evidence="7" key="1">
    <citation type="submission" date="2023-07" db="EMBL/GenBank/DDBJ databases">
        <title>Sorghum-associated microbial communities from plants grown in Nebraska, USA.</title>
        <authorList>
            <person name="Schachtman D."/>
        </authorList>
    </citation>
    <scope>NUCLEOTIDE SEQUENCE</scope>
    <source>
        <strain evidence="7">1457</strain>
    </source>
</reference>
<proteinExistence type="predicted"/>
<dbReference type="GO" id="GO:0008887">
    <property type="term" value="F:glycerate kinase activity"/>
    <property type="evidence" value="ECO:0007669"/>
    <property type="project" value="InterPro"/>
</dbReference>
<dbReference type="PANTHER" id="PTHR12227">
    <property type="entry name" value="GLYCERATE KINASE"/>
    <property type="match status" value="1"/>
</dbReference>
<evidence type="ECO:0000256" key="4">
    <source>
        <dbReference type="ARBA" id="ARBA00022840"/>
    </source>
</evidence>
<keyword evidence="3" id="KW-0418">Kinase</keyword>
<dbReference type="AlphaFoldDB" id="A0AAW8LWU7"/>
<gene>
    <name evidence="7" type="ORF">J2W61_003319</name>
</gene>
<accession>A0AAW8LWU7</accession>
<evidence type="ECO:0000256" key="3">
    <source>
        <dbReference type="ARBA" id="ARBA00022777"/>
    </source>
</evidence>
<dbReference type="GO" id="GO:0005737">
    <property type="term" value="C:cytoplasm"/>
    <property type="evidence" value="ECO:0007669"/>
    <property type="project" value="TreeGrafter"/>
</dbReference>
<dbReference type="Gene3D" id="3.40.1480.10">
    <property type="entry name" value="MOFRL domain"/>
    <property type="match status" value="1"/>
</dbReference>
<dbReference type="EC" id="1.1.1.81" evidence="7"/>
<keyword evidence="4" id="KW-0067">ATP-binding</keyword>
<dbReference type="InterPro" id="IPR007835">
    <property type="entry name" value="MOFRL"/>
</dbReference>
<dbReference type="InterPro" id="IPR039760">
    <property type="entry name" value="MOFRL_protein"/>
</dbReference>
<dbReference type="PANTHER" id="PTHR12227:SF0">
    <property type="entry name" value="GLYCERATE KINASE"/>
    <property type="match status" value="1"/>
</dbReference>
<feature type="domain" description="MOFRL" evidence="5">
    <location>
        <begin position="310"/>
        <end position="416"/>
    </location>
</feature>
<keyword evidence="7" id="KW-0560">Oxidoreductase</keyword>
<evidence type="ECO:0000313" key="8">
    <source>
        <dbReference type="Proteomes" id="UP001265315"/>
    </source>
</evidence>
<name>A0AAW8LWU7_AGRTU</name>
<evidence type="ECO:0000313" key="7">
    <source>
        <dbReference type="EMBL" id="MDR6703454.1"/>
    </source>
</evidence>
<evidence type="ECO:0000256" key="1">
    <source>
        <dbReference type="ARBA" id="ARBA00022679"/>
    </source>
</evidence>
<evidence type="ECO:0000256" key="2">
    <source>
        <dbReference type="ARBA" id="ARBA00022741"/>
    </source>
</evidence>
<dbReference type="FunFam" id="3.40.50.10180:FF:000001">
    <property type="entry name" value="Glycerate kinase"/>
    <property type="match status" value="1"/>
</dbReference>
<feature type="domain" description="MOFRL-associated" evidence="6">
    <location>
        <begin position="13"/>
        <end position="234"/>
    </location>
</feature>
<organism evidence="7 8">
    <name type="scientific">Agrobacterium tumefaciens</name>
    <dbReference type="NCBI Taxonomy" id="358"/>
    <lineage>
        <taxon>Bacteria</taxon>
        <taxon>Pseudomonadati</taxon>
        <taxon>Pseudomonadota</taxon>
        <taxon>Alphaproteobacteria</taxon>
        <taxon>Hyphomicrobiales</taxon>
        <taxon>Rhizobiaceae</taxon>
        <taxon>Rhizobium/Agrobacterium group</taxon>
        <taxon>Agrobacterium</taxon>
        <taxon>Agrobacterium tumefaciens complex</taxon>
    </lineage>
</organism>
<dbReference type="Gene3D" id="3.40.50.10180">
    <property type="entry name" value="Glycerate kinase, MOFRL-like N-terminal domain"/>
    <property type="match status" value="1"/>
</dbReference>
<dbReference type="GO" id="GO:0005524">
    <property type="term" value="F:ATP binding"/>
    <property type="evidence" value="ECO:0007669"/>
    <property type="project" value="UniProtKB-KW"/>
</dbReference>
<dbReference type="SUPFAM" id="SSF82544">
    <property type="entry name" value="GckA/TtuD-like"/>
    <property type="match status" value="1"/>
</dbReference>
<dbReference type="RefSeq" id="WP_209689280.1">
    <property type="nucleotide sequence ID" value="NZ_JAGIPM010000002.1"/>
</dbReference>
<evidence type="ECO:0000259" key="6">
    <source>
        <dbReference type="Pfam" id="PF13660"/>
    </source>
</evidence>
<keyword evidence="2" id="KW-0547">Nucleotide-binding</keyword>
<dbReference type="InterPro" id="IPR037035">
    <property type="entry name" value="GK-like_C_sf"/>
</dbReference>
<dbReference type="EMBL" id="JAVDSW010000002">
    <property type="protein sequence ID" value="MDR6703454.1"/>
    <property type="molecule type" value="Genomic_DNA"/>
</dbReference>